<accession>A0ABV7ZY50</accession>
<sequence length="157" mass="17289">MPTTHTRTRTPLLISALLLLFGLPAISSAIEPVYTGFLSSHAIQGYDTVAYFTENQAVKGDPNIASEWNGATWLFSTPEHQALFDANPEAYAPQYGGYCAYAMADGNAVRVDPKAFSIVDGKLYLNFSQSVQTRWENNQSSFITAADQHWPALLNPR</sequence>
<dbReference type="RefSeq" id="WP_380693811.1">
    <property type="nucleotide sequence ID" value="NZ_JBHRYR010000002.1"/>
</dbReference>
<organism evidence="1 2">
    <name type="scientific">Saccharospirillum mangrovi</name>
    <dbReference type="NCBI Taxonomy" id="2161747"/>
    <lineage>
        <taxon>Bacteria</taxon>
        <taxon>Pseudomonadati</taxon>
        <taxon>Pseudomonadota</taxon>
        <taxon>Gammaproteobacteria</taxon>
        <taxon>Oceanospirillales</taxon>
        <taxon>Saccharospirillaceae</taxon>
        <taxon>Saccharospirillum</taxon>
    </lineage>
</organism>
<evidence type="ECO:0000313" key="2">
    <source>
        <dbReference type="Proteomes" id="UP001595617"/>
    </source>
</evidence>
<dbReference type="Proteomes" id="UP001595617">
    <property type="component" value="Unassembled WGS sequence"/>
</dbReference>
<evidence type="ECO:0000313" key="1">
    <source>
        <dbReference type="EMBL" id="MFC3852082.1"/>
    </source>
</evidence>
<reference evidence="2" key="1">
    <citation type="journal article" date="2019" name="Int. J. Syst. Evol. Microbiol.">
        <title>The Global Catalogue of Microorganisms (GCM) 10K type strain sequencing project: providing services to taxonomists for standard genome sequencing and annotation.</title>
        <authorList>
            <consortium name="The Broad Institute Genomics Platform"/>
            <consortium name="The Broad Institute Genome Sequencing Center for Infectious Disease"/>
            <person name="Wu L."/>
            <person name="Ma J."/>
        </authorList>
    </citation>
    <scope>NUCLEOTIDE SEQUENCE [LARGE SCALE GENOMIC DNA]</scope>
    <source>
        <strain evidence="2">IBRC 10765</strain>
    </source>
</reference>
<comment type="caution">
    <text evidence="1">The sequence shown here is derived from an EMBL/GenBank/DDBJ whole genome shotgun (WGS) entry which is preliminary data.</text>
</comment>
<dbReference type="EMBL" id="JBHRYR010000002">
    <property type="protein sequence ID" value="MFC3852082.1"/>
    <property type="molecule type" value="Genomic_DNA"/>
</dbReference>
<protein>
    <submittedName>
        <fullName evidence="1">YHS domain-containing (Seleno)protein</fullName>
    </submittedName>
</protein>
<dbReference type="NCBIfam" id="NF041384">
    <property type="entry name" value="YHS_seleno_dom"/>
    <property type="match status" value="1"/>
</dbReference>
<gene>
    <name evidence="1" type="ORF">ACFOOG_04460</name>
</gene>
<name>A0ABV7ZY50_9GAMM</name>
<proteinExistence type="predicted"/>
<keyword evidence="2" id="KW-1185">Reference proteome</keyword>